<accession>A0A978V275</accession>
<proteinExistence type="predicted"/>
<evidence type="ECO:0000313" key="2">
    <source>
        <dbReference type="Proteomes" id="UP000813462"/>
    </source>
</evidence>
<dbReference type="Proteomes" id="UP000813462">
    <property type="component" value="Unassembled WGS sequence"/>
</dbReference>
<reference evidence="1" key="1">
    <citation type="journal article" date="2021" name="Front. Plant Sci.">
        <title>Chromosome-Scale Genome Assembly for Chinese Sour Jujube and Insights Into Its Genome Evolution and Domestication Signature.</title>
        <authorList>
            <person name="Shen L.-Y."/>
            <person name="Luo H."/>
            <person name="Wang X.-L."/>
            <person name="Wang X.-M."/>
            <person name="Qiu X.-J."/>
            <person name="Liu H."/>
            <person name="Zhou S.-S."/>
            <person name="Jia K.-H."/>
            <person name="Nie S."/>
            <person name="Bao Y.-T."/>
            <person name="Zhang R.-G."/>
            <person name="Yun Q.-Z."/>
            <person name="Chai Y.-H."/>
            <person name="Lu J.-Y."/>
            <person name="Li Y."/>
            <person name="Zhao S.-W."/>
            <person name="Mao J.-F."/>
            <person name="Jia S.-G."/>
            <person name="Mao Y.-M."/>
        </authorList>
    </citation>
    <scope>NUCLEOTIDE SEQUENCE</scope>
    <source>
        <strain evidence="1">AT0</strain>
        <tissue evidence="1">Leaf</tissue>
    </source>
</reference>
<gene>
    <name evidence="1" type="ORF">FEM48_Zijuj07G0035200</name>
</gene>
<dbReference type="EMBL" id="JAEACU010000007">
    <property type="protein sequence ID" value="KAH7521458.1"/>
    <property type="molecule type" value="Genomic_DNA"/>
</dbReference>
<organism evidence="1 2">
    <name type="scientific">Ziziphus jujuba var. spinosa</name>
    <dbReference type="NCBI Taxonomy" id="714518"/>
    <lineage>
        <taxon>Eukaryota</taxon>
        <taxon>Viridiplantae</taxon>
        <taxon>Streptophyta</taxon>
        <taxon>Embryophyta</taxon>
        <taxon>Tracheophyta</taxon>
        <taxon>Spermatophyta</taxon>
        <taxon>Magnoliopsida</taxon>
        <taxon>eudicotyledons</taxon>
        <taxon>Gunneridae</taxon>
        <taxon>Pentapetalae</taxon>
        <taxon>rosids</taxon>
        <taxon>fabids</taxon>
        <taxon>Rosales</taxon>
        <taxon>Rhamnaceae</taxon>
        <taxon>Paliureae</taxon>
        <taxon>Ziziphus</taxon>
    </lineage>
</organism>
<comment type="caution">
    <text evidence="1">The sequence shown here is derived from an EMBL/GenBank/DDBJ whole genome shotgun (WGS) entry which is preliminary data.</text>
</comment>
<name>A0A978V275_ZIZJJ</name>
<protein>
    <submittedName>
        <fullName evidence="1">Uncharacterized protein</fullName>
    </submittedName>
</protein>
<dbReference type="AlphaFoldDB" id="A0A978V275"/>
<sequence>MSKGRGTKSAFAILHGSRLSCGVLNWVHMKIYWLFTFKWRKRVFEAHPGVGLIQIVRANWFEHVGCLRICLRGTLCCGNSIISFHRKQPEVLVFFEQMEKAGAFPDSITFSVFTINLCPFESEEGMEFGAGSTASGVFLCSCCLPAHPSTHFHGLDSAFEVAVRLMVPGTDVLDFLVLLQLQPP</sequence>
<evidence type="ECO:0000313" key="1">
    <source>
        <dbReference type="EMBL" id="KAH7521458.1"/>
    </source>
</evidence>